<accession>A0A482IYZ6</accession>
<gene>
    <name evidence="3" type="ORF">DDF84_029105</name>
</gene>
<comment type="similarity">
    <text evidence="1">Belongs to the UPF0213 family.</text>
</comment>
<feature type="domain" description="GIY-YIG" evidence="2">
    <location>
        <begin position="13"/>
        <end position="88"/>
    </location>
</feature>
<sequence length="98" mass="11280">MTSEIEPAPAEEPTWFLYLLECEGESIYTGITTDVQRRYAQHLAGTGAKYTRSRRPLRLLGWLEFSTKSEALKAEIRTKRMSAAQKRDFCSQLRTTHP</sequence>
<dbReference type="RefSeq" id="WP_051385278.1">
    <property type="nucleotide sequence ID" value="NZ_CP037901.1"/>
</dbReference>
<evidence type="ECO:0000256" key="1">
    <source>
        <dbReference type="ARBA" id="ARBA00007435"/>
    </source>
</evidence>
<dbReference type="PANTHER" id="PTHR34477:SF1">
    <property type="entry name" value="UPF0213 PROTEIN YHBQ"/>
    <property type="match status" value="1"/>
</dbReference>
<evidence type="ECO:0000259" key="2">
    <source>
        <dbReference type="PROSITE" id="PS50164"/>
    </source>
</evidence>
<dbReference type="Proteomes" id="UP000253772">
    <property type="component" value="Chromosome c2"/>
</dbReference>
<dbReference type="CDD" id="cd10456">
    <property type="entry name" value="GIY-YIG_UPF0213"/>
    <property type="match status" value="1"/>
</dbReference>
<organism evidence="3 4">
    <name type="scientific">Cupriavidus metallidurans</name>
    <dbReference type="NCBI Taxonomy" id="119219"/>
    <lineage>
        <taxon>Bacteria</taxon>
        <taxon>Pseudomonadati</taxon>
        <taxon>Pseudomonadota</taxon>
        <taxon>Betaproteobacteria</taxon>
        <taxon>Burkholderiales</taxon>
        <taxon>Burkholderiaceae</taxon>
        <taxon>Cupriavidus</taxon>
    </lineage>
</organism>
<dbReference type="InterPro" id="IPR035901">
    <property type="entry name" value="GIY-YIG_endonuc_sf"/>
</dbReference>
<dbReference type="SUPFAM" id="SSF82771">
    <property type="entry name" value="GIY-YIG endonuclease"/>
    <property type="match status" value="1"/>
</dbReference>
<evidence type="ECO:0000313" key="3">
    <source>
        <dbReference type="EMBL" id="QBP13651.1"/>
    </source>
</evidence>
<reference evidence="3 4" key="1">
    <citation type="submission" date="2019-03" db="EMBL/GenBank/DDBJ databases">
        <title>Comparative insights into the high quality Complete genome sequence of highly metal resistant Cupriavidus metallidurans strain BS1 isolated from a gold-copper mine.</title>
        <authorList>
            <person name="Mazhar H.S."/>
            <person name="Rensing C."/>
        </authorList>
    </citation>
    <scope>NUCLEOTIDE SEQUENCE [LARGE SCALE GENOMIC DNA]</scope>
    <source>
        <strain evidence="3 4">BS1</strain>
    </source>
</reference>
<dbReference type="InterPro" id="IPR000305">
    <property type="entry name" value="GIY-YIG_endonuc"/>
</dbReference>
<name>A0A482IYZ6_9BURK</name>
<evidence type="ECO:0000313" key="4">
    <source>
        <dbReference type="Proteomes" id="UP000253772"/>
    </source>
</evidence>
<protein>
    <submittedName>
        <fullName evidence="3">GIY-YIG nuclease family protein</fullName>
    </submittedName>
</protein>
<dbReference type="PROSITE" id="PS50164">
    <property type="entry name" value="GIY_YIG"/>
    <property type="match status" value="1"/>
</dbReference>
<dbReference type="OrthoDB" id="9797095at2"/>
<dbReference type="AlphaFoldDB" id="A0A482IYZ6"/>
<dbReference type="InterPro" id="IPR050190">
    <property type="entry name" value="UPF0213_domain"/>
</dbReference>
<dbReference type="Gene3D" id="3.40.1440.10">
    <property type="entry name" value="GIY-YIG endonuclease"/>
    <property type="match status" value="1"/>
</dbReference>
<proteinExistence type="inferred from homology"/>
<dbReference type="PANTHER" id="PTHR34477">
    <property type="entry name" value="UPF0213 PROTEIN YHBQ"/>
    <property type="match status" value="1"/>
</dbReference>
<dbReference type="Pfam" id="PF01541">
    <property type="entry name" value="GIY-YIG"/>
    <property type="match status" value="1"/>
</dbReference>
<dbReference type="EMBL" id="CP037901">
    <property type="protein sequence ID" value="QBP13651.1"/>
    <property type="molecule type" value="Genomic_DNA"/>
</dbReference>